<organism evidence="4 5">
    <name type="scientific">Seminavis robusta</name>
    <dbReference type="NCBI Taxonomy" id="568900"/>
    <lineage>
        <taxon>Eukaryota</taxon>
        <taxon>Sar</taxon>
        <taxon>Stramenopiles</taxon>
        <taxon>Ochrophyta</taxon>
        <taxon>Bacillariophyta</taxon>
        <taxon>Bacillariophyceae</taxon>
        <taxon>Bacillariophycidae</taxon>
        <taxon>Naviculales</taxon>
        <taxon>Naviculaceae</taxon>
        <taxon>Seminavis</taxon>
    </lineage>
</organism>
<feature type="transmembrane region" description="Helical" evidence="2">
    <location>
        <begin position="12"/>
        <end position="32"/>
    </location>
</feature>
<dbReference type="AlphaFoldDB" id="A0A9N8DQD2"/>
<dbReference type="GO" id="GO:0006508">
    <property type="term" value="P:proteolysis"/>
    <property type="evidence" value="ECO:0007669"/>
    <property type="project" value="InterPro"/>
</dbReference>
<dbReference type="Proteomes" id="UP001153069">
    <property type="component" value="Unassembled WGS sequence"/>
</dbReference>
<keyword evidence="2" id="KW-0812">Transmembrane</keyword>
<feature type="domain" description="Peptidase M6-like" evidence="3">
    <location>
        <begin position="198"/>
        <end position="376"/>
    </location>
</feature>
<dbReference type="EMBL" id="CAICTM010000271">
    <property type="protein sequence ID" value="CAB9506586.1"/>
    <property type="molecule type" value="Genomic_DNA"/>
</dbReference>
<dbReference type="GO" id="GO:0008233">
    <property type="term" value="F:peptidase activity"/>
    <property type="evidence" value="ECO:0007669"/>
    <property type="project" value="InterPro"/>
</dbReference>
<comment type="caution">
    <text evidence="4">The sequence shown here is derived from an EMBL/GenBank/DDBJ whole genome shotgun (WGS) entry which is preliminary data.</text>
</comment>
<name>A0A9N8DQD2_9STRA</name>
<dbReference type="InterPro" id="IPR008757">
    <property type="entry name" value="Peptidase_M6-like_domain"/>
</dbReference>
<reference evidence="4" key="1">
    <citation type="submission" date="2020-06" db="EMBL/GenBank/DDBJ databases">
        <authorList>
            <consortium name="Plant Systems Biology data submission"/>
        </authorList>
    </citation>
    <scope>NUCLEOTIDE SEQUENCE</scope>
    <source>
        <strain evidence="4">D6</strain>
    </source>
</reference>
<protein>
    <submittedName>
        <fullName evidence="4">Immune inhibitor A peptidase M6</fullName>
    </submittedName>
</protein>
<keyword evidence="2" id="KW-1133">Transmembrane helix</keyword>
<feature type="compositionally biased region" description="Basic and acidic residues" evidence="1">
    <location>
        <begin position="109"/>
        <end position="134"/>
    </location>
</feature>
<dbReference type="Pfam" id="PF05547">
    <property type="entry name" value="Peptidase_M6"/>
    <property type="match status" value="1"/>
</dbReference>
<feature type="region of interest" description="Disordered" evidence="1">
    <location>
        <begin position="102"/>
        <end position="151"/>
    </location>
</feature>
<proteinExistence type="predicted"/>
<dbReference type="OrthoDB" id="44342at2759"/>
<dbReference type="SUPFAM" id="SSF55486">
    <property type="entry name" value="Metalloproteases ('zincins'), catalytic domain"/>
    <property type="match status" value="1"/>
</dbReference>
<evidence type="ECO:0000259" key="3">
    <source>
        <dbReference type="Pfam" id="PF05547"/>
    </source>
</evidence>
<accession>A0A9N8DQD2</accession>
<gene>
    <name evidence="4" type="ORF">SEMRO_272_G104740.1</name>
</gene>
<evidence type="ECO:0000256" key="1">
    <source>
        <dbReference type="SAM" id="MobiDB-lite"/>
    </source>
</evidence>
<evidence type="ECO:0000313" key="5">
    <source>
        <dbReference type="Proteomes" id="UP001153069"/>
    </source>
</evidence>
<sequence>MRQGYYHYILERCGLSVVVVVVVKVWLVLVMATTVCGFVPPPLDSHEGWEPIHQMRQRLGLQYNYTPDLLNPEMCRYLSEQECQDADEALIAHSERMKKLPALARQRRERNLRAEQTAEAKSHLRSGEENDETRQQQQQQQQGERDLQMNPNPATGVVRVLVLLLQFTDHVDRPLLDPAIYDAIWTGKDKSPLIPSGSVKEWFRQNSYGLYEIEPVIVPWTLSDNSELYYSFGSSGLVPDFQQAFWPALDKLDQEGIDWSLYDADGDGRLDAVTVLHTGYAAELKGVDCNSDRDYSNRIWSHAFADSLNSWYSRSGLYRVGGYMIASAYRDTCKFEPARIGTMTHEFLHTLGLVDLYDGQAARVGRGTGGFDIMATPYGPKDDPSWPGHLSAWSRIKIGWMMPIEITEDGEYSIQASELSNQAYVIRKPYPFMEYLLIENRQPLRFDARLWTGGLVIYHIDDRASLQLKRGYPGQEGWPRNGHHYQVAVLASDGQYNLEKGDNNGDVGDFWKEGMTLGPGNGRSFPNTDAYQFGAIRVTGVTIDNIKKIDTVMTFRVTGLSTSAGPVPKPIPSSTVSPSDGELLPVEDVTPTMVPFSDNVNHSATVYSSGSKPMPPNATTLGAKPAEATSSGFSFFHYYGFWTLSSAIGSLVALVL</sequence>
<evidence type="ECO:0000313" key="4">
    <source>
        <dbReference type="EMBL" id="CAB9506586.1"/>
    </source>
</evidence>
<dbReference type="PANTHER" id="PTHR41775">
    <property type="entry name" value="SECRETED PROTEIN-RELATED"/>
    <property type="match status" value="1"/>
</dbReference>
<dbReference type="NCBIfam" id="TIGR03296">
    <property type="entry name" value="M6dom_TIGR03296"/>
    <property type="match status" value="1"/>
</dbReference>
<dbReference type="PANTHER" id="PTHR41775:SF1">
    <property type="entry name" value="PEPTIDASE M6-LIKE DOMAIN-CONTAINING PROTEIN"/>
    <property type="match status" value="1"/>
</dbReference>
<keyword evidence="2" id="KW-0472">Membrane</keyword>
<keyword evidence="5" id="KW-1185">Reference proteome</keyword>
<evidence type="ECO:0000256" key="2">
    <source>
        <dbReference type="SAM" id="Phobius"/>
    </source>
</evidence>